<feature type="compositionally biased region" description="Polar residues" evidence="1">
    <location>
        <begin position="616"/>
        <end position="633"/>
    </location>
</feature>
<feature type="region of interest" description="Disordered" evidence="1">
    <location>
        <begin position="289"/>
        <end position="318"/>
    </location>
</feature>
<feature type="compositionally biased region" description="Low complexity" evidence="1">
    <location>
        <begin position="83"/>
        <end position="94"/>
    </location>
</feature>
<dbReference type="PANTHER" id="PTHR21603:SF16">
    <property type="entry name" value="CELL DIVISION CYCLE-ASSOCIATED PROTEIN 2"/>
    <property type="match status" value="1"/>
</dbReference>
<evidence type="ECO:0000313" key="3">
    <source>
        <dbReference type="Proteomes" id="UP001162156"/>
    </source>
</evidence>
<protein>
    <submittedName>
        <fullName evidence="2">Uncharacterized protein</fullName>
    </submittedName>
</protein>
<feature type="compositionally biased region" description="Basic residues" evidence="1">
    <location>
        <begin position="54"/>
        <end position="66"/>
    </location>
</feature>
<feature type="region of interest" description="Disordered" evidence="1">
    <location>
        <begin position="31"/>
        <end position="141"/>
    </location>
</feature>
<organism evidence="2 3">
    <name type="scientific">Rhamnusium bicolor</name>
    <dbReference type="NCBI Taxonomy" id="1586634"/>
    <lineage>
        <taxon>Eukaryota</taxon>
        <taxon>Metazoa</taxon>
        <taxon>Ecdysozoa</taxon>
        <taxon>Arthropoda</taxon>
        <taxon>Hexapoda</taxon>
        <taxon>Insecta</taxon>
        <taxon>Pterygota</taxon>
        <taxon>Neoptera</taxon>
        <taxon>Endopterygota</taxon>
        <taxon>Coleoptera</taxon>
        <taxon>Polyphaga</taxon>
        <taxon>Cucujiformia</taxon>
        <taxon>Chrysomeloidea</taxon>
        <taxon>Cerambycidae</taxon>
        <taxon>Lepturinae</taxon>
        <taxon>Rhagiini</taxon>
        <taxon>Rhamnusium</taxon>
    </lineage>
</organism>
<gene>
    <name evidence="2" type="ORF">NQ314_008914</name>
</gene>
<reference evidence="2" key="1">
    <citation type="journal article" date="2023" name="Insect Mol. Biol.">
        <title>Genome sequencing provides insights into the evolution of gene families encoding plant cell wall-degrading enzymes in longhorned beetles.</title>
        <authorList>
            <person name="Shin N.R."/>
            <person name="Okamura Y."/>
            <person name="Kirsch R."/>
            <person name="Pauchet Y."/>
        </authorList>
    </citation>
    <scope>NUCLEOTIDE SEQUENCE</scope>
    <source>
        <strain evidence="2">RBIC_L_NR</strain>
    </source>
</reference>
<name>A0AAV8Y6H1_9CUCU</name>
<dbReference type="GO" id="GO:0005694">
    <property type="term" value="C:chromosome"/>
    <property type="evidence" value="ECO:0007669"/>
    <property type="project" value="TreeGrafter"/>
</dbReference>
<comment type="caution">
    <text evidence="2">The sequence shown here is derived from an EMBL/GenBank/DDBJ whole genome shotgun (WGS) entry which is preliminary data.</text>
</comment>
<sequence length="717" mass="81776">MRVDDTSFDSFTTEDVLTDISEQNFTQVTPKHFSDLTDKPVITHPQTRSLTEPKKRKPTSLRRSLHSMRLESQLGSADDSGRSDIIISQTDSSSEQNDSVFEGSTDLSSRRSSRRSSRASLKSQKTQEKDSPMRLQISQKNDLSDVAGLKKLLKTPKNDPTDVKGVKTRLQTPKTMNSPKNDLINVPNLTPLMSPRAINNCPKNDLTNIIEVNKLLATPKPMKSPKNDLRQIPNLRKLISPKRQNSPKNDLSDVAGIKKLLNTPKDVKSPKNDLRNIPNLRRLMSPKVETSPKNDLTDVGGVKKLFSSPKTQKSPRKDLTNVPNLRRIMSPKHQNSPKNDLNDVRGLKKLMRTPRENKEPYNDLRDVEGVANIFNMSGVQRLSMESDIENNEDLFDKLFAKKPLKTYRGKSLSPASRKSLIFDDKRKTLGDVSYTSPRVEKWIKEQAIIKLKRIEDTNAPSTPAVDKISEVVKKDENEPEGSHKRVVRGRRMGKKNIEETPMPEELTVGTEKKETHKRTIGGSRNIKEALAEAQITAVNEIKEKIVANDVKVNTSSVSEDEVRNKRKINQTDQGAEIKFAKRTRGRRKADDEQSEEQKNKHEVQQTSSEVDEEQSNEISNTNENVDEVNSTSVEPKFKHPPVKRGRPRKYHEKMKLIKFQKCIVPRKMSNLLRLNEVEVEKLRKKMKILKPLLRRPGEVVEREKLFKTRKSYSNLRE</sequence>
<dbReference type="PANTHER" id="PTHR21603">
    <property type="entry name" value="ANTIGEN KI-67-LIKE PROTEIN"/>
    <property type="match status" value="1"/>
</dbReference>
<accession>A0AAV8Y6H1</accession>
<evidence type="ECO:0000256" key="1">
    <source>
        <dbReference type="SAM" id="MobiDB-lite"/>
    </source>
</evidence>
<dbReference type="Proteomes" id="UP001162156">
    <property type="component" value="Unassembled WGS sequence"/>
</dbReference>
<keyword evidence="3" id="KW-1185">Reference proteome</keyword>
<feature type="region of interest" description="Disordered" evidence="1">
    <location>
        <begin position="554"/>
        <end position="650"/>
    </location>
</feature>
<dbReference type="AlphaFoldDB" id="A0AAV8Y6H1"/>
<feature type="compositionally biased region" description="Basic and acidic residues" evidence="1">
    <location>
        <begin position="588"/>
        <end position="603"/>
    </location>
</feature>
<dbReference type="GO" id="GO:0007088">
    <property type="term" value="P:regulation of mitotic nuclear division"/>
    <property type="evidence" value="ECO:0007669"/>
    <property type="project" value="TreeGrafter"/>
</dbReference>
<dbReference type="GO" id="GO:0051983">
    <property type="term" value="P:regulation of chromosome segregation"/>
    <property type="evidence" value="ECO:0007669"/>
    <property type="project" value="TreeGrafter"/>
</dbReference>
<proteinExistence type="predicted"/>
<dbReference type="GO" id="GO:0005634">
    <property type="term" value="C:nucleus"/>
    <property type="evidence" value="ECO:0007669"/>
    <property type="project" value="TreeGrafter"/>
</dbReference>
<dbReference type="EMBL" id="JANEYF010002453">
    <property type="protein sequence ID" value="KAJ8946289.1"/>
    <property type="molecule type" value="Genomic_DNA"/>
</dbReference>
<evidence type="ECO:0000313" key="2">
    <source>
        <dbReference type="EMBL" id="KAJ8946289.1"/>
    </source>
</evidence>
<feature type="compositionally biased region" description="Basic residues" evidence="1">
    <location>
        <begin position="638"/>
        <end position="650"/>
    </location>
</feature>